<dbReference type="PANTHER" id="PTHR24220">
    <property type="entry name" value="IMPORT ATP-BINDING PROTEIN"/>
    <property type="match status" value="1"/>
</dbReference>
<evidence type="ECO:0000313" key="6">
    <source>
        <dbReference type="EMBL" id="ACB73862.1"/>
    </source>
</evidence>
<keyword evidence="7" id="KW-1185">Reference proteome</keyword>
<dbReference type="KEGG" id="ote:Oter_0572"/>
<evidence type="ECO:0000256" key="4">
    <source>
        <dbReference type="ARBA" id="ARBA00022840"/>
    </source>
</evidence>
<dbReference type="PANTHER" id="PTHR24220:SF689">
    <property type="entry name" value="LIPOPROTEIN-RELEASING SYSTEM ATP-BINDING PROTEIN LOLD"/>
    <property type="match status" value="1"/>
</dbReference>
<dbReference type="Gene3D" id="3.40.50.300">
    <property type="entry name" value="P-loop containing nucleotide triphosphate hydrolases"/>
    <property type="match status" value="1"/>
</dbReference>
<dbReference type="EMBL" id="CP001032">
    <property type="protein sequence ID" value="ACB73862.1"/>
    <property type="molecule type" value="Genomic_DNA"/>
</dbReference>
<dbReference type="InterPro" id="IPR003439">
    <property type="entry name" value="ABC_transporter-like_ATP-bd"/>
</dbReference>
<reference evidence="6 7" key="1">
    <citation type="journal article" date="2011" name="J. Bacteriol.">
        <title>Genome sequence of the verrucomicrobium Opitutus terrae PB90-1, an abundant inhabitant of rice paddy soil ecosystems.</title>
        <authorList>
            <person name="van Passel M.W."/>
            <person name="Kant R."/>
            <person name="Palva A."/>
            <person name="Copeland A."/>
            <person name="Lucas S."/>
            <person name="Lapidus A."/>
            <person name="Glavina del Rio T."/>
            <person name="Pitluck S."/>
            <person name="Goltsman E."/>
            <person name="Clum A."/>
            <person name="Sun H."/>
            <person name="Schmutz J."/>
            <person name="Larimer F.W."/>
            <person name="Land M.L."/>
            <person name="Hauser L."/>
            <person name="Kyrpides N."/>
            <person name="Mikhailova N."/>
            <person name="Richardson P.P."/>
            <person name="Janssen P.H."/>
            <person name="de Vos W.M."/>
            <person name="Smidt H."/>
        </authorList>
    </citation>
    <scope>NUCLEOTIDE SEQUENCE [LARGE SCALE GENOMIC DNA]</scope>
    <source>
        <strain evidence="7">DSM 11246 / JCM 15787 / PB90-1</strain>
    </source>
</reference>
<dbReference type="OrthoDB" id="9791546at2"/>
<feature type="domain" description="ABC transporter" evidence="5">
    <location>
        <begin position="9"/>
        <end position="227"/>
    </location>
</feature>
<organism evidence="6 7">
    <name type="scientific">Opitutus terrae (strain DSM 11246 / JCM 15787 / PB90-1)</name>
    <dbReference type="NCBI Taxonomy" id="452637"/>
    <lineage>
        <taxon>Bacteria</taxon>
        <taxon>Pseudomonadati</taxon>
        <taxon>Verrucomicrobiota</taxon>
        <taxon>Opitutia</taxon>
        <taxon>Opitutales</taxon>
        <taxon>Opitutaceae</taxon>
        <taxon>Opitutus</taxon>
    </lineage>
</organism>
<keyword evidence="3" id="KW-0547">Nucleotide-binding</keyword>
<dbReference type="STRING" id="452637.Oter_0572"/>
<dbReference type="InterPro" id="IPR015854">
    <property type="entry name" value="ABC_transpr_LolD-like"/>
</dbReference>
<proteinExistence type="inferred from homology"/>
<accession>B1ZSK5</accession>
<evidence type="ECO:0000256" key="2">
    <source>
        <dbReference type="ARBA" id="ARBA00022448"/>
    </source>
</evidence>
<dbReference type="InterPro" id="IPR003593">
    <property type="entry name" value="AAA+_ATPase"/>
</dbReference>
<dbReference type="Proteomes" id="UP000007013">
    <property type="component" value="Chromosome"/>
</dbReference>
<evidence type="ECO:0000256" key="3">
    <source>
        <dbReference type="ARBA" id="ARBA00022741"/>
    </source>
</evidence>
<dbReference type="SUPFAM" id="SSF52540">
    <property type="entry name" value="P-loop containing nucleoside triphosphate hydrolases"/>
    <property type="match status" value="1"/>
</dbReference>
<dbReference type="GO" id="GO:0022857">
    <property type="term" value="F:transmembrane transporter activity"/>
    <property type="evidence" value="ECO:0007669"/>
    <property type="project" value="TreeGrafter"/>
</dbReference>
<protein>
    <submittedName>
        <fullName evidence="6">ABC transporter related</fullName>
    </submittedName>
</protein>
<dbReference type="GO" id="GO:0016887">
    <property type="term" value="F:ATP hydrolysis activity"/>
    <property type="evidence" value="ECO:0007669"/>
    <property type="project" value="InterPro"/>
</dbReference>
<evidence type="ECO:0000313" key="7">
    <source>
        <dbReference type="Proteomes" id="UP000007013"/>
    </source>
</evidence>
<dbReference type="RefSeq" id="WP_012373400.1">
    <property type="nucleotide sequence ID" value="NC_010571.1"/>
</dbReference>
<dbReference type="AlphaFoldDB" id="B1ZSK5"/>
<gene>
    <name evidence="6" type="ordered locus">Oter_0572</name>
</gene>
<dbReference type="CDD" id="cd03255">
    <property type="entry name" value="ABC_MJ0796_LolCDE_FtsE"/>
    <property type="match status" value="1"/>
</dbReference>
<evidence type="ECO:0000256" key="1">
    <source>
        <dbReference type="ARBA" id="ARBA00005417"/>
    </source>
</evidence>
<dbReference type="GO" id="GO:0005886">
    <property type="term" value="C:plasma membrane"/>
    <property type="evidence" value="ECO:0007669"/>
    <property type="project" value="TreeGrafter"/>
</dbReference>
<dbReference type="GO" id="GO:0005524">
    <property type="term" value="F:ATP binding"/>
    <property type="evidence" value="ECO:0007669"/>
    <property type="project" value="UniProtKB-KW"/>
</dbReference>
<dbReference type="InterPro" id="IPR017911">
    <property type="entry name" value="MacB-like_ATP-bd"/>
</dbReference>
<dbReference type="Pfam" id="PF00005">
    <property type="entry name" value="ABC_tran"/>
    <property type="match status" value="1"/>
</dbReference>
<dbReference type="HOGENOM" id="CLU_000604_1_22_0"/>
<dbReference type="eggNOG" id="COG1136">
    <property type="taxonomic scope" value="Bacteria"/>
</dbReference>
<keyword evidence="4" id="KW-0067">ATP-binding</keyword>
<evidence type="ECO:0000259" key="5">
    <source>
        <dbReference type="PROSITE" id="PS50893"/>
    </source>
</evidence>
<keyword evidence="2" id="KW-0813">Transport</keyword>
<dbReference type="InterPro" id="IPR027417">
    <property type="entry name" value="P-loop_NTPase"/>
</dbReference>
<sequence length="227" mass="25001">MNESNPVLAEATGVWKSYDRGRIPVLREINLVVRAGDLVALWGASGSGKSTLLHLLGGLDAPDRGELRVCGLDPRHEANRVTLRRHHLGFVFQLHNLIPDLTVEENLRVPALATGAPRHATTARIRELTELVGIAHRLTHRIQDLSGGERQRTAICRALINRPALLLADEPTGSLDESTGATVFALLKQLAERDRIAVVLATHERRFAEACQRILRVRDGRLDEIAA</sequence>
<dbReference type="SMART" id="SM00382">
    <property type="entry name" value="AAA"/>
    <property type="match status" value="1"/>
</dbReference>
<name>B1ZSK5_OPITP</name>
<dbReference type="PROSITE" id="PS50893">
    <property type="entry name" value="ABC_TRANSPORTER_2"/>
    <property type="match status" value="1"/>
</dbReference>
<comment type="similarity">
    <text evidence="1">Belongs to the ABC transporter superfamily.</text>
</comment>